<dbReference type="InterPro" id="IPR000531">
    <property type="entry name" value="Beta-barrel_TonB"/>
</dbReference>
<evidence type="ECO:0000256" key="10">
    <source>
        <dbReference type="ARBA" id="ARBA00023136"/>
    </source>
</evidence>
<evidence type="ECO:0000256" key="12">
    <source>
        <dbReference type="SAM" id="SignalP"/>
    </source>
</evidence>
<keyword evidence="3" id="KW-1134">Transmembrane beta strand</keyword>
<dbReference type="AlphaFoldDB" id="A0A255Z4Q6"/>
<name>A0A255Z4Q6_9PROT</name>
<keyword evidence="6 12" id="KW-0732">Signal</keyword>
<keyword evidence="9" id="KW-0798">TonB box</keyword>
<dbReference type="GO" id="GO:0015344">
    <property type="term" value="F:siderophore uptake transmembrane transporter activity"/>
    <property type="evidence" value="ECO:0007669"/>
    <property type="project" value="TreeGrafter"/>
</dbReference>
<keyword evidence="10" id="KW-0472">Membrane</keyword>
<dbReference type="GO" id="GO:0009279">
    <property type="term" value="C:cell outer membrane"/>
    <property type="evidence" value="ECO:0007669"/>
    <property type="project" value="UniProtKB-SubCell"/>
</dbReference>
<feature type="domain" description="TonB-dependent receptor-like beta-barrel" evidence="13">
    <location>
        <begin position="157"/>
        <end position="615"/>
    </location>
</feature>
<organism evidence="14 15">
    <name type="scientific">Niveispirillum lacus</name>
    <dbReference type="NCBI Taxonomy" id="1981099"/>
    <lineage>
        <taxon>Bacteria</taxon>
        <taxon>Pseudomonadati</taxon>
        <taxon>Pseudomonadota</taxon>
        <taxon>Alphaproteobacteria</taxon>
        <taxon>Rhodospirillales</taxon>
        <taxon>Azospirillaceae</taxon>
        <taxon>Niveispirillum</taxon>
    </lineage>
</organism>
<dbReference type="Gene3D" id="2.40.170.20">
    <property type="entry name" value="TonB-dependent receptor, beta-barrel domain"/>
    <property type="match status" value="1"/>
</dbReference>
<keyword evidence="4" id="KW-0410">Iron transport</keyword>
<evidence type="ECO:0000256" key="11">
    <source>
        <dbReference type="ARBA" id="ARBA00023237"/>
    </source>
</evidence>
<evidence type="ECO:0000313" key="15">
    <source>
        <dbReference type="Proteomes" id="UP000216998"/>
    </source>
</evidence>
<keyword evidence="5" id="KW-0812">Transmembrane</keyword>
<feature type="signal peptide" evidence="12">
    <location>
        <begin position="1"/>
        <end position="27"/>
    </location>
</feature>
<evidence type="ECO:0000256" key="9">
    <source>
        <dbReference type="ARBA" id="ARBA00023077"/>
    </source>
</evidence>
<sequence>MVGVTFSARSLAISAAALLIGAATAWAQDGSDDNVVRNATDAFGLRVGTESIGLYDAGNVRGFSPDSAGNVRVEGLYISQQGMLSDRVVEATSIRVGLNTVGLLFPAPSGIADLSLRRPSETGAELVLGIDPHLSPYLHLDTGYVSADGRFSLAAGLAAYPDQNGDFGGDQRAWSAGFVPRWQISDDVSLTAFADWDQMRDSEVVPSYLPEGPYLPPRIDRNVDHSLAWGDWAYAVENQGVILDAGLADGLVARAGLFRSVQRLPYDAFALLSVNQTREGEMLHVLLPATRYAALSGEASVAYQWLSGQAGHTLSLAGRGLTKKSRKGGDVDIAYGRWPLDQPPVVRRPAVAFDRPQDRDRVQQYTLGLAYNLSWDGRLDIGAGVQKADYTKTTRPGAGGRARGTSAPWLYNAVVAWRFDQGIVTYASYSRGLEESGSAPITAINRNSVLPAVQTTQRELGLRLRLGPLTLTSSAFDVRRPYDGVDADGLYGFLGQVRHRGVEASLSGEPVPGLSVVLGAVLLDPVVSGPEVRTGLIGRRPVGQTALQWQGSVDYAPDFLNGLSVDMTVDHRARTTARGDNLADAPAFTLVDLGVRREIMLGEQAMALRAQVQNLFNADGWDVEGDGEYEPLSGRTWRVAATLRF</sequence>
<dbReference type="Proteomes" id="UP000216998">
    <property type="component" value="Unassembled WGS sequence"/>
</dbReference>
<dbReference type="EMBL" id="NOXU01000025">
    <property type="protein sequence ID" value="OYQ35630.1"/>
    <property type="molecule type" value="Genomic_DNA"/>
</dbReference>
<evidence type="ECO:0000256" key="2">
    <source>
        <dbReference type="ARBA" id="ARBA00022448"/>
    </source>
</evidence>
<proteinExistence type="predicted"/>
<dbReference type="PANTHER" id="PTHR32552">
    <property type="entry name" value="FERRICHROME IRON RECEPTOR-RELATED"/>
    <property type="match status" value="1"/>
</dbReference>
<keyword evidence="7" id="KW-0408">Iron</keyword>
<keyword evidence="2" id="KW-0813">Transport</keyword>
<evidence type="ECO:0000256" key="6">
    <source>
        <dbReference type="ARBA" id="ARBA00022729"/>
    </source>
</evidence>
<evidence type="ECO:0000256" key="8">
    <source>
        <dbReference type="ARBA" id="ARBA00023065"/>
    </source>
</evidence>
<dbReference type="Pfam" id="PF00593">
    <property type="entry name" value="TonB_dep_Rec_b-barrel"/>
    <property type="match status" value="1"/>
</dbReference>
<evidence type="ECO:0000256" key="4">
    <source>
        <dbReference type="ARBA" id="ARBA00022496"/>
    </source>
</evidence>
<feature type="chain" id="PRO_5013259639" description="TonB-dependent receptor-like beta-barrel domain-containing protein" evidence="12">
    <location>
        <begin position="28"/>
        <end position="645"/>
    </location>
</feature>
<dbReference type="RefSeq" id="WP_094455447.1">
    <property type="nucleotide sequence ID" value="NZ_NOXU01000025.1"/>
</dbReference>
<comment type="subcellular location">
    <subcellularLocation>
        <location evidence="1">Cell outer membrane</location>
        <topology evidence="1">Multi-pass membrane protein</topology>
    </subcellularLocation>
</comment>
<evidence type="ECO:0000256" key="3">
    <source>
        <dbReference type="ARBA" id="ARBA00022452"/>
    </source>
</evidence>
<gene>
    <name evidence="14" type="ORF">CHU95_07900</name>
</gene>
<dbReference type="InterPro" id="IPR036942">
    <property type="entry name" value="Beta-barrel_TonB_sf"/>
</dbReference>
<accession>A0A255Z4Q6</accession>
<evidence type="ECO:0000256" key="5">
    <source>
        <dbReference type="ARBA" id="ARBA00022692"/>
    </source>
</evidence>
<protein>
    <recommendedName>
        <fullName evidence="13">TonB-dependent receptor-like beta-barrel domain-containing protein</fullName>
    </recommendedName>
</protein>
<keyword evidence="8" id="KW-0406">Ion transport</keyword>
<keyword evidence="15" id="KW-1185">Reference proteome</keyword>
<reference evidence="14 15" key="1">
    <citation type="submission" date="2017-07" db="EMBL/GenBank/DDBJ databases">
        <title>Niveispirillum cyanobacteriorum sp. nov., isolated from cyanobacterial aggregates in a eutrophic lake.</title>
        <authorList>
            <person name="Cai H."/>
        </authorList>
    </citation>
    <scope>NUCLEOTIDE SEQUENCE [LARGE SCALE GENOMIC DNA]</scope>
    <source>
        <strain evidence="15">TH1-14</strain>
    </source>
</reference>
<evidence type="ECO:0000259" key="13">
    <source>
        <dbReference type="Pfam" id="PF00593"/>
    </source>
</evidence>
<keyword evidence="11" id="KW-0998">Cell outer membrane</keyword>
<evidence type="ECO:0000256" key="1">
    <source>
        <dbReference type="ARBA" id="ARBA00004571"/>
    </source>
</evidence>
<dbReference type="PANTHER" id="PTHR32552:SF68">
    <property type="entry name" value="FERRICHROME OUTER MEMBRANE TRANSPORTER_PHAGE RECEPTOR"/>
    <property type="match status" value="1"/>
</dbReference>
<evidence type="ECO:0000313" key="14">
    <source>
        <dbReference type="EMBL" id="OYQ35630.1"/>
    </source>
</evidence>
<comment type="caution">
    <text evidence="14">The sequence shown here is derived from an EMBL/GenBank/DDBJ whole genome shotgun (WGS) entry which is preliminary data.</text>
</comment>
<dbReference type="InterPro" id="IPR039426">
    <property type="entry name" value="TonB-dep_rcpt-like"/>
</dbReference>
<dbReference type="SUPFAM" id="SSF56935">
    <property type="entry name" value="Porins"/>
    <property type="match status" value="1"/>
</dbReference>
<evidence type="ECO:0000256" key="7">
    <source>
        <dbReference type="ARBA" id="ARBA00023004"/>
    </source>
</evidence>
<dbReference type="OrthoDB" id="9760333at2"/>